<feature type="non-terminal residue" evidence="1">
    <location>
        <position position="91"/>
    </location>
</feature>
<dbReference type="Gene3D" id="1.20.1440.60">
    <property type="entry name" value="23S rRNA-intervening sequence"/>
    <property type="match status" value="1"/>
</dbReference>
<comment type="caution">
    <text evidence="1">The sequence shown here is derived from an EMBL/GenBank/DDBJ whole genome shotgun (WGS) entry which is preliminary data.</text>
</comment>
<organism evidence="1 2">
    <name type="scientific">Candidatus Shapirobacteria bacterium CG07_land_8_20_14_0_80_39_18</name>
    <dbReference type="NCBI Taxonomy" id="1974882"/>
    <lineage>
        <taxon>Bacteria</taxon>
        <taxon>Candidatus Shapironibacteriota</taxon>
    </lineage>
</organism>
<dbReference type="AlphaFoldDB" id="A0A2M6YR10"/>
<sequence>MPNNKNPKYDLEERTAKFGEEVIKFANKIPKNPITISIIGQLVDAGTSVGANYCEADDAESKEEARILWQEAKKLNLIFNSITNKSKNKVS</sequence>
<evidence type="ECO:0000313" key="1">
    <source>
        <dbReference type="EMBL" id="PIU34615.1"/>
    </source>
</evidence>
<name>A0A2M6YR10_9BACT</name>
<dbReference type="SUPFAM" id="SSF158446">
    <property type="entry name" value="IVS-encoded protein-like"/>
    <property type="match status" value="1"/>
</dbReference>
<reference evidence="2" key="1">
    <citation type="submission" date="2017-09" db="EMBL/GenBank/DDBJ databases">
        <title>Depth-based differentiation of microbial function through sediment-hosted aquifers and enrichment of novel symbionts in the deep terrestrial subsurface.</title>
        <authorList>
            <person name="Probst A.J."/>
            <person name="Ladd B."/>
            <person name="Jarett J.K."/>
            <person name="Geller-Mcgrath D.E."/>
            <person name="Sieber C.M.K."/>
            <person name="Emerson J.B."/>
            <person name="Anantharaman K."/>
            <person name="Thomas B.C."/>
            <person name="Malmstrom R."/>
            <person name="Stieglmeier M."/>
            <person name="Klingl A."/>
            <person name="Woyke T."/>
            <person name="Ryan C.M."/>
            <person name="Banfield J.F."/>
        </authorList>
    </citation>
    <scope>NUCLEOTIDE SEQUENCE [LARGE SCALE GENOMIC DNA]</scope>
</reference>
<dbReference type="NCBIfam" id="TIGR02436">
    <property type="entry name" value="four helix bundle protein"/>
    <property type="match status" value="1"/>
</dbReference>
<dbReference type="InterPro" id="IPR012657">
    <property type="entry name" value="23S_rRNA-intervening_sequence"/>
</dbReference>
<dbReference type="EMBL" id="PEWZ01000102">
    <property type="protein sequence ID" value="PIU34615.1"/>
    <property type="molecule type" value="Genomic_DNA"/>
</dbReference>
<evidence type="ECO:0000313" key="2">
    <source>
        <dbReference type="Proteomes" id="UP000229502"/>
    </source>
</evidence>
<protein>
    <submittedName>
        <fullName evidence="1">Four helix bundle protein</fullName>
    </submittedName>
</protein>
<gene>
    <name evidence="1" type="ORF">COT03_02090</name>
</gene>
<dbReference type="InterPro" id="IPR036583">
    <property type="entry name" value="23S_rRNA_IVS_sf"/>
</dbReference>
<proteinExistence type="predicted"/>
<accession>A0A2M6YR10</accession>
<dbReference type="Proteomes" id="UP000229502">
    <property type="component" value="Unassembled WGS sequence"/>
</dbReference>